<evidence type="ECO:0000256" key="1">
    <source>
        <dbReference type="SAM" id="MobiDB-lite"/>
    </source>
</evidence>
<feature type="region of interest" description="Disordered" evidence="1">
    <location>
        <begin position="1"/>
        <end position="26"/>
    </location>
</feature>
<evidence type="ECO:0000313" key="2">
    <source>
        <dbReference type="EMBL" id="BCA28335.1"/>
    </source>
</evidence>
<gene>
    <name evidence="2" type="ORF">PtoMrB4_23120</name>
</gene>
<dbReference type="Proteomes" id="UP000501237">
    <property type="component" value="Chromosome"/>
</dbReference>
<proteinExistence type="predicted"/>
<dbReference type="RefSeq" id="WP_172433330.1">
    <property type="nucleotide sequence ID" value="NZ_AP022642.1"/>
</dbReference>
<organism evidence="2 3">
    <name type="scientific">Metapseudomonas otitidis</name>
    <dbReference type="NCBI Taxonomy" id="319939"/>
    <lineage>
        <taxon>Bacteria</taxon>
        <taxon>Pseudomonadati</taxon>
        <taxon>Pseudomonadota</taxon>
        <taxon>Gammaproteobacteria</taxon>
        <taxon>Pseudomonadales</taxon>
        <taxon>Pseudomonadaceae</taxon>
        <taxon>Metapseudomonas</taxon>
    </lineage>
</organism>
<accession>A0A679GDZ6</accession>
<feature type="compositionally biased region" description="Basic and acidic residues" evidence="1">
    <location>
        <begin position="11"/>
        <end position="25"/>
    </location>
</feature>
<reference evidence="2 3" key="1">
    <citation type="journal article" date="2020" name="Microbiol. Resour. Announc.">
        <title>Complete genome sequence of Pseudomonas otitidis strain MrB4, isolated from Lake Biwa in Japan.</title>
        <authorList>
            <person name="Miyazaki K."/>
            <person name="Hase E."/>
            <person name="Maruya T."/>
        </authorList>
    </citation>
    <scope>NUCLEOTIDE SEQUENCE [LARGE SCALE GENOMIC DNA]</scope>
    <source>
        <strain evidence="2 3">MrB4</strain>
    </source>
</reference>
<dbReference type="GeneID" id="57397531"/>
<dbReference type="KEGG" id="poj:PtoMrB4_23120"/>
<name>A0A679GDZ6_9GAMM</name>
<dbReference type="AlphaFoldDB" id="A0A679GDZ6"/>
<evidence type="ECO:0000313" key="3">
    <source>
        <dbReference type="Proteomes" id="UP000501237"/>
    </source>
</evidence>
<protein>
    <submittedName>
        <fullName evidence="2">Uncharacterized protein</fullName>
    </submittedName>
</protein>
<sequence length="104" mass="11586">MAMTSQQRSAKAAERRRQRGEEELRHRVRPGIKAKLADLMAWHGIEEISEAVQLMTLNLHALGPEGSAHAFAVPRHEITISENVAHKLRATGAAEAERLDQEES</sequence>
<dbReference type="EMBL" id="AP022642">
    <property type="protein sequence ID" value="BCA28335.1"/>
    <property type="molecule type" value="Genomic_DNA"/>
</dbReference>